<dbReference type="InterPro" id="IPR005631">
    <property type="entry name" value="SDH"/>
</dbReference>
<dbReference type="GO" id="GO:0006121">
    <property type="term" value="P:mitochondrial electron transport, succinate to ubiquinone"/>
    <property type="evidence" value="ECO:0007669"/>
    <property type="project" value="TreeGrafter"/>
</dbReference>
<organism evidence="4 5">
    <name type="scientific">Setaria viridis</name>
    <name type="common">Green bristlegrass</name>
    <name type="synonym">Setaria italica subsp. viridis</name>
    <dbReference type="NCBI Taxonomy" id="4556"/>
    <lineage>
        <taxon>Eukaryota</taxon>
        <taxon>Viridiplantae</taxon>
        <taxon>Streptophyta</taxon>
        <taxon>Embryophyta</taxon>
        <taxon>Tracheophyta</taxon>
        <taxon>Spermatophyta</taxon>
        <taxon>Magnoliopsida</taxon>
        <taxon>Liliopsida</taxon>
        <taxon>Poales</taxon>
        <taxon>Poaceae</taxon>
        <taxon>PACMAD clade</taxon>
        <taxon>Panicoideae</taxon>
        <taxon>Panicodae</taxon>
        <taxon>Paniceae</taxon>
        <taxon>Cenchrinae</taxon>
        <taxon>Setaria</taxon>
    </lineage>
</organism>
<evidence type="ECO:0000313" key="5">
    <source>
        <dbReference type="Proteomes" id="UP000298652"/>
    </source>
</evidence>
<dbReference type="GO" id="GO:0006099">
    <property type="term" value="P:tricarboxylic acid cycle"/>
    <property type="evidence" value="ECO:0007669"/>
    <property type="project" value="TreeGrafter"/>
</dbReference>
<dbReference type="PANTHER" id="PTHR12469">
    <property type="entry name" value="PROTEIN EMI5 HOMOLOG, MITOCHONDRIAL"/>
    <property type="match status" value="1"/>
</dbReference>
<feature type="region of interest" description="Disordered" evidence="3">
    <location>
        <begin position="131"/>
        <end position="150"/>
    </location>
</feature>
<dbReference type="Pfam" id="PF03937">
    <property type="entry name" value="Sdh5"/>
    <property type="match status" value="1"/>
</dbReference>
<evidence type="ECO:0000313" key="4">
    <source>
        <dbReference type="EMBL" id="TKW02672.1"/>
    </source>
</evidence>
<dbReference type="EMBL" id="CM016559">
    <property type="protein sequence ID" value="TKW02672.1"/>
    <property type="molecule type" value="Genomic_DNA"/>
</dbReference>
<reference evidence="4" key="1">
    <citation type="submission" date="2019-03" db="EMBL/GenBank/DDBJ databases">
        <title>WGS assembly of Setaria viridis.</title>
        <authorList>
            <person name="Huang P."/>
            <person name="Jenkins J."/>
            <person name="Grimwood J."/>
            <person name="Barry K."/>
            <person name="Healey A."/>
            <person name="Mamidi S."/>
            <person name="Sreedasyam A."/>
            <person name="Shu S."/>
            <person name="Feldman M."/>
            <person name="Wu J."/>
            <person name="Yu Y."/>
            <person name="Chen C."/>
            <person name="Johnson J."/>
            <person name="Rokhsar D."/>
            <person name="Baxter I."/>
            <person name="Schmutz J."/>
            <person name="Brutnell T."/>
            <person name="Kellogg E."/>
        </authorList>
    </citation>
    <scope>NUCLEOTIDE SEQUENCE [LARGE SCALE GENOMIC DNA]</scope>
</reference>
<dbReference type="Gene3D" id="1.10.150.250">
    <property type="entry name" value="Flavinator of succinate dehydrogenase"/>
    <property type="match status" value="1"/>
</dbReference>
<keyword evidence="1" id="KW-0496">Mitochondrion</keyword>
<sequence>MVAALLCRVLPSPTLPAASGQRLLSAFTTSQQNAATTVDLSSDESRRRLLLNRLVYRSKQKQRGFLELDLVLGTWVEQHVHSMDESNIRAAPSCKCSTSKTDLWKWLTGQEQPPEDLNSNPVFTAIKSKVTDNLSKHASPETRSTPGQPWVRGWDDIKKGCSRWRISRHVPTRRSSSASCTMHLPAPAPPRHGGLSGCR</sequence>
<dbReference type="OMA" id="APSCKCS"/>
<protein>
    <recommendedName>
        <fullName evidence="6">Succinate dehydrogenase assembly factor 2, mitochondrial</fullName>
    </recommendedName>
</protein>
<name>A0A4U6TLI8_SETVI</name>
<dbReference type="GO" id="GO:0034553">
    <property type="term" value="P:mitochondrial respiratory chain complex II assembly"/>
    <property type="evidence" value="ECO:0007669"/>
    <property type="project" value="TreeGrafter"/>
</dbReference>
<evidence type="ECO:0008006" key="6">
    <source>
        <dbReference type="Google" id="ProtNLM"/>
    </source>
</evidence>
<dbReference type="Gramene" id="TKW02672">
    <property type="protein sequence ID" value="TKW02672"/>
    <property type="gene ID" value="SEVIR_8G255400v2"/>
</dbReference>
<keyword evidence="2" id="KW-0143">Chaperone</keyword>
<keyword evidence="5" id="KW-1185">Reference proteome</keyword>
<dbReference type="GO" id="GO:0005739">
    <property type="term" value="C:mitochondrion"/>
    <property type="evidence" value="ECO:0007669"/>
    <property type="project" value="TreeGrafter"/>
</dbReference>
<accession>A0A4U6TLI8</accession>
<dbReference type="SUPFAM" id="SSF109910">
    <property type="entry name" value="YgfY-like"/>
    <property type="match status" value="1"/>
</dbReference>
<dbReference type="PANTHER" id="PTHR12469:SF2">
    <property type="entry name" value="SUCCINATE DEHYDROGENASE ASSEMBLY FACTOR 2, MITOCHONDRIAL"/>
    <property type="match status" value="1"/>
</dbReference>
<feature type="region of interest" description="Disordered" evidence="3">
    <location>
        <begin position="175"/>
        <end position="199"/>
    </location>
</feature>
<evidence type="ECO:0000256" key="2">
    <source>
        <dbReference type="ARBA" id="ARBA00023186"/>
    </source>
</evidence>
<evidence type="ECO:0000256" key="1">
    <source>
        <dbReference type="ARBA" id="ARBA00023128"/>
    </source>
</evidence>
<dbReference type="FunFam" id="1.10.150.250:FF:000004">
    <property type="entry name" value="Succinate dehydrogenase assembly factor 2, mitochondrial"/>
    <property type="match status" value="1"/>
</dbReference>
<proteinExistence type="predicted"/>
<dbReference type="AlphaFoldDB" id="A0A4U6TLI8"/>
<gene>
    <name evidence="4" type="ORF">SEVIR_8G255400v2</name>
</gene>
<dbReference type="Proteomes" id="UP000298652">
    <property type="component" value="Chromosome 8"/>
</dbReference>
<evidence type="ECO:0000256" key="3">
    <source>
        <dbReference type="SAM" id="MobiDB-lite"/>
    </source>
</evidence>
<dbReference type="InterPro" id="IPR036714">
    <property type="entry name" value="SDH_sf"/>
</dbReference>